<dbReference type="InterPro" id="IPR048864">
    <property type="entry name" value="ORF158L-like"/>
</dbReference>
<dbReference type="RefSeq" id="YP_164253.1">
    <property type="nucleotide sequence ID" value="NC_006549.1"/>
</dbReference>
<organism evidence="1 2">
    <name type="scientific">Singapore grouper iridovirus</name>
    <dbReference type="NCBI Taxonomy" id="262968"/>
    <lineage>
        <taxon>Viruses</taxon>
        <taxon>Varidnaviria</taxon>
        <taxon>Bamfordvirae</taxon>
        <taxon>Nucleocytoviricota</taxon>
        <taxon>Megaviricetes</taxon>
        <taxon>Pimascovirales</taxon>
        <taxon>Pimascovirales incertae sedis</taxon>
        <taxon>Iridoviridae</taxon>
        <taxon>Alphairidovirinae</taxon>
        <taxon>Ranavirus</taxon>
        <taxon>Ranavirus epinephelus1</taxon>
    </lineage>
</organism>
<dbReference type="OrthoDB" id="11757at10239"/>
<dbReference type="SMR" id="Q5YFA7"/>
<dbReference type="PDB" id="3RJ2">
    <property type="method" value="X-ray"/>
    <property type="resolution" value="2.20 A"/>
    <property type="chains" value="X=1-138"/>
</dbReference>
<dbReference type="Gene3D" id="2.60.120.1150">
    <property type="match status" value="1"/>
</dbReference>
<dbReference type="PDBsum" id="3RJ2"/>
<evidence type="ECO:0000313" key="1">
    <source>
        <dbReference type="EMBL" id="AAS18173.1"/>
    </source>
</evidence>
<accession>Q5YFA7</accession>
<proteinExistence type="evidence at protein level"/>
<name>Q5YFA7_9VIRU</name>
<dbReference type="KEGG" id="vg:3197132"/>
<dbReference type="EMBL" id="AY521625">
    <property type="protein sequence ID" value="AAS18173.1"/>
    <property type="molecule type" value="Genomic_DNA"/>
</dbReference>
<reference evidence="1 2" key="1">
    <citation type="journal article" date="2004" name="J. Virol.">
        <title>Functional genomics analysis of Singapore grouper iridovirus: complete sequence determination and proteomic analysis.</title>
        <authorList>
            <person name="Song W.J."/>
            <person name="Qin Q.W."/>
            <person name="Qiu J."/>
            <person name="Huang C.H."/>
            <person name="Wang F."/>
            <person name="Hew C.L."/>
        </authorList>
    </citation>
    <scope>NUCLEOTIDE SEQUENCE [LARGE SCALE GENOMIC DNA]</scope>
</reference>
<keyword evidence="2" id="KW-1185">Reference proteome</keyword>
<evidence type="ECO:0000313" key="2">
    <source>
        <dbReference type="Proteomes" id="UP000172127"/>
    </source>
</evidence>
<gene>
    <name evidence="1" type="ORF">ORF158L</name>
</gene>
<dbReference type="GeneID" id="3197132"/>
<evidence type="ECO:0007829" key="3">
    <source>
        <dbReference type="PDB" id="3RJ2"/>
    </source>
</evidence>
<reference evidence="3" key="2">
    <citation type="journal article" date="2011" name="J. Virol.">
        <title>Novel histone H3 binding protein ORF158L from the Singapore grouper iridovirus.</title>
        <authorList>
            <person name="Tran B.N."/>
            <person name="Chen L."/>
            <person name="Liu Y."/>
            <person name="Wu J."/>
            <person name="Velazquez-Campoy A."/>
            <person name="Sivaraman J."/>
            <person name="Hew C.L."/>
        </authorList>
    </citation>
    <scope>X-RAY CRYSTALLOGRAPHY (2.20 ANGSTROMS)</scope>
</reference>
<dbReference type="Pfam" id="PF21644">
    <property type="entry name" value="ORF158L-like"/>
    <property type="match status" value="1"/>
</dbReference>
<keyword evidence="3" id="KW-0002">3D-structure</keyword>
<protein>
    <submittedName>
        <fullName evidence="1">Uncharacterized protein</fullName>
    </submittedName>
</protein>
<dbReference type="Proteomes" id="UP000172127">
    <property type="component" value="Segment"/>
</dbReference>
<sequence>MGWAIVANCEFVNATGKKTTILVNENWAKYCWIWTYKFPEKYTLLRYSVDGEMFMRHRVTFFNATGRYITHTHLNHGLEDVLEGSLAVPKDAAYARIHAAINVSLTNPGDVHMHYDETEGEQIRSYDAAEFARTLAAV</sequence>